<feature type="active site" evidence="5">
    <location>
        <position position="108"/>
    </location>
</feature>
<dbReference type="InterPro" id="IPR037493">
    <property type="entry name" value="ExoIII-like"/>
</dbReference>
<feature type="binding site" evidence="6">
    <location>
        <position position="35"/>
    </location>
    <ligand>
        <name>Mg(2+)</name>
        <dbReference type="ChEBI" id="CHEBI:18420"/>
        <label>1</label>
    </ligand>
</feature>
<dbReference type="Pfam" id="PF03372">
    <property type="entry name" value="Exo_endo_phos"/>
    <property type="match status" value="1"/>
</dbReference>
<dbReference type="InterPro" id="IPR005135">
    <property type="entry name" value="Endo/exonuclease/phosphatase"/>
</dbReference>
<feature type="binding site" evidence="6">
    <location>
        <position position="244"/>
    </location>
    <ligand>
        <name>Mg(2+)</name>
        <dbReference type="ChEBI" id="CHEBI:18420"/>
        <label>1</label>
    </ligand>
</feature>
<feature type="site" description="Important for catalytic activity" evidence="7">
    <location>
        <position position="219"/>
    </location>
</feature>
<sequence length="255" mass="29177">MKLLTYNLNGIRSAMSKGLVDWLDTHHFDVLCFQEVKATHDVVDLKPFEDLGYCYHWHAAEKKGYSGVATFSRVQPERAVPGCGLPHYDCEGRILRTDFGDLTVLNCYFPSGTSGDLRQGVKMQFLDEFYQYVQDLKAERPNLIIVGDYNIAHTEKDIHDPVRNKNTTGFLPEERAWMTKWFSSGFTDSFRLMHPDAVEYSWWSYRAGARANNKGWRIDYISVSDAIQDRIIGAGHFREAVHSDHAGVWVELSAS</sequence>
<evidence type="ECO:0000256" key="5">
    <source>
        <dbReference type="PIRSR" id="PIRSR604808-1"/>
    </source>
</evidence>
<evidence type="ECO:0000256" key="7">
    <source>
        <dbReference type="PIRSR" id="PIRSR604808-3"/>
    </source>
</evidence>
<dbReference type="GO" id="GO:0006281">
    <property type="term" value="P:DNA repair"/>
    <property type="evidence" value="ECO:0007669"/>
    <property type="project" value="InterPro"/>
</dbReference>
<comment type="cofactor">
    <cofactor evidence="6">
        <name>Mg(2+)</name>
        <dbReference type="ChEBI" id="CHEBI:18420"/>
    </cofactor>
    <cofactor evidence="6">
        <name>Mn(2+)</name>
        <dbReference type="ChEBI" id="CHEBI:29035"/>
    </cofactor>
    <text evidence="6">Probably binds two magnesium or manganese ions per subunit.</text>
</comment>
<feature type="binding site" evidence="6">
    <location>
        <position position="7"/>
    </location>
    <ligand>
        <name>Mg(2+)</name>
        <dbReference type="ChEBI" id="CHEBI:18420"/>
        <label>1</label>
    </ligand>
</feature>
<evidence type="ECO:0000313" key="10">
    <source>
        <dbReference type="Proteomes" id="UP000181790"/>
    </source>
</evidence>
<evidence type="ECO:0000256" key="2">
    <source>
        <dbReference type="ARBA" id="ARBA00022723"/>
    </source>
</evidence>
<dbReference type="GO" id="GO:0008311">
    <property type="term" value="F:double-stranded DNA 3'-5' DNA exonuclease activity"/>
    <property type="evidence" value="ECO:0007669"/>
    <property type="project" value="InterPro"/>
</dbReference>
<evidence type="ECO:0000256" key="4">
    <source>
        <dbReference type="ARBA" id="ARBA00022842"/>
    </source>
</evidence>
<proteinExistence type="inferred from homology"/>
<evidence type="ECO:0000256" key="3">
    <source>
        <dbReference type="ARBA" id="ARBA00022801"/>
    </source>
</evidence>
<keyword evidence="2 6" id="KW-0479">Metal-binding</keyword>
<dbReference type="SUPFAM" id="SSF56219">
    <property type="entry name" value="DNase I-like"/>
    <property type="match status" value="1"/>
</dbReference>
<feature type="active site" description="Proton acceptor" evidence="5">
    <location>
        <position position="245"/>
    </location>
</feature>
<evidence type="ECO:0000259" key="8">
    <source>
        <dbReference type="Pfam" id="PF03372"/>
    </source>
</evidence>
<keyword evidence="10" id="KW-1185">Reference proteome</keyword>
<dbReference type="RefSeq" id="WP_071504031.1">
    <property type="nucleotide sequence ID" value="NZ_MORL01000007.1"/>
</dbReference>
<feature type="binding site" evidence="6">
    <location>
        <position position="245"/>
    </location>
    <ligand>
        <name>Mg(2+)</name>
        <dbReference type="ChEBI" id="CHEBI:18420"/>
        <label>1</label>
    </ligand>
</feature>
<feature type="domain" description="Endonuclease/exonuclease/phosphatase" evidence="8">
    <location>
        <begin position="4"/>
        <end position="245"/>
    </location>
</feature>
<dbReference type="EMBL" id="MORL01000007">
    <property type="protein sequence ID" value="OIN58360.1"/>
    <property type="molecule type" value="Genomic_DNA"/>
</dbReference>
<dbReference type="Gene3D" id="3.60.10.10">
    <property type="entry name" value="Endonuclease/exonuclease/phosphatase"/>
    <property type="match status" value="1"/>
</dbReference>
<feature type="binding site" evidence="6">
    <location>
        <position position="150"/>
    </location>
    <ligand>
        <name>Mg(2+)</name>
        <dbReference type="ChEBI" id="CHEBI:18420"/>
        <label>1</label>
    </ligand>
</feature>
<comment type="caution">
    <text evidence="9">The sequence shown here is derived from an EMBL/GenBank/DDBJ whole genome shotgun (WGS) entry which is preliminary data.</text>
</comment>
<dbReference type="InterPro" id="IPR004808">
    <property type="entry name" value="AP_endonuc_1"/>
</dbReference>
<dbReference type="OrthoDB" id="9803914at2"/>
<dbReference type="NCBIfam" id="TIGR00633">
    <property type="entry name" value="xth"/>
    <property type="match status" value="1"/>
</dbReference>
<gene>
    <name evidence="9" type="ORF">BLX24_15315</name>
</gene>
<dbReference type="NCBIfam" id="TIGR00195">
    <property type="entry name" value="exoDNase_III"/>
    <property type="match status" value="1"/>
</dbReference>
<dbReference type="CDD" id="cd10281">
    <property type="entry name" value="Nape_like_AP-endo"/>
    <property type="match status" value="1"/>
</dbReference>
<feature type="site" description="Transition state stabilizer" evidence="7">
    <location>
        <position position="150"/>
    </location>
</feature>
<comment type="similarity">
    <text evidence="1">Belongs to the DNA repair enzymes AP/ExoA family.</text>
</comment>
<keyword evidence="4 6" id="KW-0460">Magnesium</keyword>
<evidence type="ECO:0000256" key="1">
    <source>
        <dbReference type="ARBA" id="ARBA00007092"/>
    </source>
</evidence>
<evidence type="ECO:0000313" key="9">
    <source>
        <dbReference type="EMBL" id="OIN58360.1"/>
    </source>
</evidence>
<dbReference type="PANTHER" id="PTHR43250">
    <property type="entry name" value="EXODEOXYRIBONUCLEASE III"/>
    <property type="match status" value="1"/>
</dbReference>
<keyword evidence="3" id="KW-0378">Hydrolase</keyword>
<accession>A0A1S2VIY5</accession>
<reference evidence="9 10" key="1">
    <citation type="submission" date="2016-10" db="EMBL/GenBank/DDBJ databases">
        <title>Arsenicibacter rosenii gen. nov., sp. nov., an efficient arsenic-methylating bacterium isolated from an arsenic-contaminated paddy soil.</title>
        <authorList>
            <person name="Huang K."/>
        </authorList>
    </citation>
    <scope>NUCLEOTIDE SEQUENCE [LARGE SCALE GENOMIC DNA]</scope>
    <source>
        <strain evidence="9 10">SM-1</strain>
    </source>
</reference>
<keyword evidence="6" id="KW-0464">Manganese</keyword>
<dbReference type="Proteomes" id="UP000181790">
    <property type="component" value="Unassembled WGS sequence"/>
</dbReference>
<dbReference type="InterPro" id="IPR036691">
    <property type="entry name" value="Endo/exonu/phosph_ase_sf"/>
</dbReference>
<dbReference type="PROSITE" id="PS51435">
    <property type="entry name" value="AP_NUCLEASE_F1_4"/>
    <property type="match status" value="1"/>
</dbReference>
<dbReference type="AlphaFoldDB" id="A0A1S2VIY5"/>
<feature type="binding site" evidence="6">
    <location>
        <position position="148"/>
    </location>
    <ligand>
        <name>Mg(2+)</name>
        <dbReference type="ChEBI" id="CHEBI:18420"/>
        <label>1</label>
    </ligand>
</feature>
<feature type="active site" description="Proton donor/acceptor" evidence="5">
    <location>
        <position position="148"/>
    </location>
</feature>
<dbReference type="PANTHER" id="PTHR43250:SF2">
    <property type="entry name" value="EXODEOXYRIBONUCLEASE III"/>
    <property type="match status" value="1"/>
</dbReference>
<evidence type="ECO:0000256" key="6">
    <source>
        <dbReference type="PIRSR" id="PIRSR604808-2"/>
    </source>
</evidence>
<dbReference type="GO" id="GO:0046872">
    <property type="term" value="F:metal ion binding"/>
    <property type="evidence" value="ECO:0007669"/>
    <property type="project" value="UniProtKB-KW"/>
</dbReference>
<protein>
    <submittedName>
        <fullName evidence="9">Exodeoxyribonuclease III</fullName>
    </submittedName>
</protein>
<organism evidence="9 10">
    <name type="scientific">Arsenicibacter rosenii</name>
    <dbReference type="NCBI Taxonomy" id="1750698"/>
    <lineage>
        <taxon>Bacteria</taxon>
        <taxon>Pseudomonadati</taxon>
        <taxon>Bacteroidota</taxon>
        <taxon>Cytophagia</taxon>
        <taxon>Cytophagales</taxon>
        <taxon>Spirosomataceae</taxon>
        <taxon>Arsenicibacter</taxon>
    </lineage>
</organism>
<feature type="site" description="Interaction with DNA substrate" evidence="7">
    <location>
        <position position="245"/>
    </location>
</feature>
<name>A0A1S2VIY5_9BACT</name>